<sequence>MSAAEDRKLREEYIAFEKSMRIFMMTVAKRIGWKKNGNCLYLQSGRLFFAAHQVPFRDQQGVLKLKMLASVKPMKLDDLLWDVLDIPEHNRTPVSLRATSSFCCGGLPIAAFVGDIDDVDSLIDFLQSALLQARDLLASQDFSDLCIGVFANPDSHSVYPRGDYLWITYVVALLAEDHFEIAERVLESFDKNRWGLIGSFYQSDLLSTPEGKTPTQYTFSEMVRNYIRVRPSNIPKVGRQRSAYSPKTLF</sequence>
<dbReference type="Proteomes" id="UP001157355">
    <property type="component" value="Unassembled WGS sequence"/>
</dbReference>
<protein>
    <submittedName>
        <fullName evidence="1">Uncharacterized protein</fullName>
    </submittedName>
</protein>
<proteinExistence type="predicted"/>
<accession>A0AA37X0B7</accession>
<reference evidence="1 2" key="1">
    <citation type="journal article" date="2014" name="Int. J. Syst. Evol. Microbiol.">
        <title>Complete genome sequence of Corynebacterium casei LMG S-19264T (=DSM 44701T), isolated from a smear-ripened cheese.</title>
        <authorList>
            <consortium name="US DOE Joint Genome Institute (JGI-PGF)"/>
            <person name="Walter F."/>
            <person name="Albersmeier A."/>
            <person name="Kalinowski J."/>
            <person name="Ruckert C."/>
        </authorList>
    </citation>
    <scope>NUCLEOTIDE SEQUENCE [LARGE SCALE GENOMIC DNA]</scope>
    <source>
        <strain evidence="1 2">NBRC 111766</strain>
    </source>
</reference>
<evidence type="ECO:0000313" key="2">
    <source>
        <dbReference type="Proteomes" id="UP001157355"/>
    </source>
</evidence>
<dbReference type="AlphaFoldDB" id="A0AA37X0B7"/>
<comment type="caution">
    <text evidence="1">The sequence shown here is derived from an EMBL/GenBank/DDBJ whole genome shotgun (WGS) entry which is preliminary data.</text>
</comment>
<keyword evidence="2" id="KW-1185">Reference proteome</keyword>
<organism evidence="1 2">
    <name type="scientific">Cypionkella aquatica</name>
    <dbReference type="NCBI Taxonomy" id="1756042"/>
    <lineage>
        <taxon>Bacteria</taxon>
        <taxon>Pseudomonadati</taxon>
        <taxon>Pseudomonadota</taxon>
        <taxon>Alphaproteobacteria</taxon>
        <taxon>Rhodobacterales</taxon>
        <taxon>Paracoccaceae</taxon>
        <taxon>Cypionkella</taxon>
    </lineage>
</organism>
<evidence type="ECO:0000313" key="1">
    <source>
        <dbReference type="EMBL" id="GLS87182.1"/>
    </source>
</evidence>
<dbReference type="RefSeq" id="WP_284325359.1">
    <property type="nucleotide sequence ID" value="NZ_BSPP01000007.1"/>
</dbReference>
<gene>
    <name evidence="1" type="ORF">GCM10010873_21560</name>
</gene>
<name>A0AA37X0B7_9RHOB</name>
<dbReference type="EMBL" id="BSPP01000007">
    <property type="protein sequence ID" value="GLS87182.1"/>
    <property type="molecule type" value="Genomic_DNA"/>
</dbReference>